<organism evidence="7">
    <name type="scientific">mine drainage metagenome</name>
    <dbReference type="NCBI Taxonomy" id="410659"/>
    <lineage>
        <taxon>unclassified sequences</taxon>
        <taxon>metagenomes</taxon>
        <taxon>ecological metagenomes</taxon>
    </lineage>
</organism>
<feature type="domain" description="Aminoacyl-tRNA synthetase class Ia" evidence="6">
    <location>
        <begin position="61"/>
        <end position="184"/>
    </location>
</feature>
<dbReference type="GO" id="GO:0006428">
    <property type="term" value="P:isoleucyl-tRNA aminoacylation"/>
    <property type="evidence" value="ECO:0007669"/>
    <property type="project" value="TreeGrafter"/>
</dbReference>
<dbReference type="InterPro" id="IPR002300">
    <property type="entry name" value="aa-tRNA-synth_Ia"/>
</dbReference>
<protein>
    <submittedName>
        <fullName evidence="7">Aminoacyl-tRNA synthetase, class Ia domain protein</fullName>
        <ecNumber evidence="7">6.1.1.-</ecNumber>
    </submittedName>
</protein>
<keyword evidence="3" id="KW-0067">ATP-binding</keyword>
<evidence type="ECO:0000259" key="6">
    <source>
        <dbReference type="Pfam" id="PF00133"/>
    </source>
</evidence>
<evidence type="ECO:0000256" key="5">
    <source>
        <dbReference type="ARBA" id="ARBA00023146"/>
    </source>
</evidence>
<dbReference type="SUPFAM" id="SSF50677">
    <property type="entry name" value="ValRS/IleRS/LeuRS editing domain"/>
    <property type="match status" value="1"/>
</dbReference>
<gene>
    <name evidence="7" type="ORF">B1B_12113</name>
</gene>
<keyword evidence="1 7" id="KW-0436">Ligase</keyword>
<keyword evidence="5 7" id="KW-0030">Aminoacyl-tRNA synthetase</keyword>
<dbReference type="AlphaFoldDB" id="T0ZT73"/>
<feature type="non-terminal residue" evidence="7">
    <location>
        <position position="185"/>
    </location>
</feature>
<dbReference type="GO" id="GO:0004822">
    <property type="term" value="F:isoleucine-tRNA ligase activity"/>
    <property type="evidence" value="ECO:0007669"/>
    <property type="project" value="InterPro"/>
</dbReference>
<keyword evidence="2" id="KW-0547">Nucleotide-binding</keyword>
<accession>T0ZT73</accession>
<reference evidence="7" key="1">
    <citation type="submission" date="2013-08" db="EMBL/GenBank/DDBJ databases">
        <authorList>
            <person name="Mendez C."/>
            <person name="Richter M."/>
            <person name="Ferrer M."/>
            <person name="Sanchez J."/>
        </authorList>
    </citation>
    <scope>NUCLEOTIDE SEQUENCE</scope>
</reference>
<evidence type="ECO:0000256" key="2">
    <source>
        <dbReference type="ARBA" id="ARBA00022741"/>
    </source>
</evidence>
<dbReference type="EMBL" id="AUZY01007914">
    <property type="protein sequence ID" value="EQD47893.1"/>
    <property type="molecule type" value="Genomic_DNA"/>
</dbReference>
<dbReference type="Pfam" id="PF00133">
    <property type="entry name" value="tRNA-synt_1"/>
    <property type="match status" value="1"/>
</dbReference>
<evidence type="ECO:0000256" key="3">
    <source>
        <dbReference type="ARBA" id="ARBA00022840"/>
    </source>
</evidence>
<sequence length="185" mass="21381">MVNPVGPDGTFTAEVAWLEGRDVREANPAINDELVRRGLLVRRQEYAHALPHCWRCGTILLYWGKPSWYIATSSLKDRLLEENATVDWHPEHIRDGRFGEWLSNNVDWALSRDRFWGTPLPIWRCADQHVTCVGSLEELSTLAGRDVRDIDPHRPAIDEVVVACPTWWAWRRAAWTPVIDAWFDV</sequence>
<dbReference type="InterPro" id="IPR023586">
    <property type="entry name" value="Ile-tRNA-ligase_type2"/>
</dbReference>
<dbReference type="PANTHER" id="PTHR42780">
    <property type="entry name" value="SOLEUCYL-TRNA SYNTHETASE"/>
    <property type="match status" value="1"/>
</dbReference>
<dbReference type="GO" id="GO:0005524">
    <property type="term" value="F:ATP binding"/>
    <property type="evidence" value="ECO:0007669"/>
    <property type="project" value="UniProtKB-KW"/>
</dbReference>
<dbReference type="PANTHER" id="PTHR42780:SF1">
    <property type="entry name" value="ISOLEUCINE--TRNA LIGASE, CYTOPLASMIC"/>
    <property type="match status" value="1"/>
</dbReference>
<proteinExistence type="predicted"/>
<dbReference type="Gene3D" id="3.40.50.620">
    <property type="entry name" value="HUPs"/>
    <property type="match status" value="1"/>
</dbReference>
<dbReference type="GO" id="GO:0002161">
    <property type="term" value="F:aminoacyl-tRNA deacylase activity"/>
    <property type="evidence" value="ECO:0007669"/>
    <property type="project" value="InterPro"/>
</dbReference>
<reference evidence="7" key="2">
    <citation type="journal article" date="2014" name="ISME J.">
        <title>Microbial stratification in low pH oxic and suboxic macroscopic growths along an acid mine drainage.</title>
        <authorList>
            <person name="Mendez-Garcia C."/>
            <person name="Mesa V."/>
            <person name="Sprenger R.R."/>
            <person name="Richter M."/>
            <person name="Diez M.S."/>
            <person name="Solano J."/>
            <person name="Bargiela R."/>
            <person name="Golyshina O.V."/>
            <person name="Manteca A."/>
            <person name="Ramos J.L."/>
            <person name="Gallego J.R."/>
            <person name="Llorente I."/>
            <person name="Martins Dos Santos V.A."/>
            <person name="Jensen O.N."/>
            <person name="Pelaez A.I."/>
            <person name="Sanchez J."/>
            <person name="Ferrer M."/>
        </authorList>
    </citation>
    <scope>NUCLEOTIDE SEQUENCE</scope>
</reference>
<dbReference type="InterPro" id="IPR009008">
    <property type="entry name" value="Val/Leu/Ile-tRNA-synth_edit"/>
</dbReference>
<evidence type="ECO:0000256" key="1">
    <source>
        <dbReference type="ARBA" id="ARBA00022598"/>
    </source>
</evidence>
<comment type="caution">
    <text evidence="7">The sequence shown here is derived from an EMBL/GenBank/DDBJ whole genome shotgun (WGS) entry which is preliminary data.</text>
</comment>
<evidence type="ECO:0000256" key="4">
    <source>
        <dbReference type="ARBA" id="ARBA00022917"/>
    </source>
</evidence>
<keyword evidence="4" id="KW-0648">Protein biosynthesis</keyword>
<name>T0ZT73_9ZZZZ</name>
<dbReference type="EC" id="6.1.1.-" evidence="7"/>
<dbReference type="SUPFAM" id="SSF52374">
    <property type="entry name" value="Nucleotidylyl transferase"/>
    <property type="match status" value="1"/>
</dbReference>
<evidence type="ECO:0000313" key="7">
    <source>
        <dbReference type="EMBL" id="EQD47893.1"/>
    </source>
</evidence>
<dbReference type="InterPro" id="IPR014729">
    <property type="entry name" value="Rossmann-like_a/b/a_fold"/>
</dbReference>